<organism evidence="3 4">
    <name type="scientific">Ditylenchus destructor</name>
    <dbReference type="NCBI Taxonomy" id="166010"/>
    <lineage>
        <taxon>Eukaryota</taxon>
        <taxon>Metazoa</taxon>
        <taxon>Ecdysozoa</taxon>
        <taxon>Nematoda</taxon>
        <taxon>Chromadorea</taxon>
        <taxon>Rhabditida</taxon>
        <taxon>Tylenchina</taxon>
        <taxon>Tylenchomorpha</taxon>
        <taxon>Sphaerularioidea</taxon>
        <taxon>Anguinidae</taxon>
        <taxon>Anguininae</taxon>
        <taxon>Ditylenchus</taxon>
    </lineage>
</organism>
<evidence type="ECO:0000313" key="3">
    <source>
        <dbReference type="EMBL" id="KAI1692066.1"/>
    </source>
</evidence>
<keyword evidence="4" id="KW-1185">Reference proteome</keyword>
<reference evidence="3" key="1">
    <citation type="submission" date="2022-01" db="EMBL/GenBank/DDBJ databases">
        <title>Genome Sequence Resource for Two Populations of Ditylenchus destructor, the Migratory Endoparasitic Phytonematode.</title>
        <authorList>
            <person name="Zhang H."/>
            <person name="Lin R."/>
            <person name="Xie B."/>
        </authorList>
    </citation>
    <scope>NUCLEOTIDE SEQUENCE</scope>
    <source>
        <strain evidence="3">BazhouSP</strain>
    </source>
</reference>
<evidence type="ECO:0000259" key="2">
    <source>
        <dbReference type="PROSITE" id="PS51819"/>
    </source>
</evidence>
<dbReference type="InterPro" id="IPR029068">
    <property type="entry name" value="Glyas_Bleomycin-R_OHBP_Dase"/>
</dbReference>
<evidence type="ECO:0000313" key="4">
    <source>
        <dbReference type="Proteomes" id="UP001201812"/>
    </source>
</evidence>
<dbReference type="EMBL" id="JAKKPZ010000832">
    <property type="protein sequence ID" value="KAI1692066.1"/>
    <property type="molecule type" value="Genomic_DNA"/>
</dbReference>
<protein>
    <submittedName>
        <fullName evidence="3">Glyoxalase-like domain-containing protein</fullName>
    </submittedName>
</protein>
<comment type="caution">
    <text evidence="3">The sequence shown here is derived from an EMBL/GenBank/DDBJ whole genome shotgun (WGS) entry which is preliminary data.</text>
</comment>
<dbReference type="AlphaFoldDB" id="A0AAD4MEY7"/>
<evidence type="ECO:0000256" key="1">
    <source>
        <dbReference type="SAM" id="MobiDB-lite"/>
    </source>
</evidence>
<dbReference type="SUPFAM" id="SSF54593">
    <property type="entry name" value="Glyoxalase/Bleomycin resistance protein/Dihydroxybiphenyl dioxygenase"/>
    <property type="match status" value="1"/>
</dbReference>
<accession>A0AAD4MEY7</accession>
<feature type="domain" description="VOC" evidence="2">
    <location>
        <begin position="109"/>
        <end position="223"/>
    </location>
</feature>
<feature type="compositionally biased region" description="Basic and acidic residues" evidence="1">
    <location>
        <begin position="42"/>
        <end position="56"/>
    </location>
</feature>
<dbReference type="Gene3D" id="3.10.180.10">
    <property type="entry name" value="2,3-Dihydroxybiphenyl 1,2-Dioxygenase, domain 1"/>
    <property type="match status" value="1"/>
</dbReference>
<sequence>MREIVAGEFERVGPVARGDQCEGRIAVQRTADVAQLAVDARGDRRLGQSRTDRGGDVRGGSPRRYSRTEPSGSVIRNISDTGSGFLLGSLERGLCPRWYNIGKKADETMPDHRVTAILPCHDLDRSQAFYERIGLVLDSDYGDYRILSDGRGWHLHLRAQDMSKLQAPHNPFGLYLYVEDVDAVADRVREAIIEPGAPHLKPWGTYEFAVSDPDGVLVRVGRVAQ</sequence>
<dbReference type="PROSITE" id="PS51819">
    <property type="entry name" value="VOC"/>
    <property type="match status" value="1"/>
</dbReference>
<dbReference type="InterPro" id="IPR037523">
    <property type="entry name" value="VOC_core"/>
</dbReference>
<feature type="region of interest" description="Disordered" evidence="1">
    <location>
        <begin position="42"/>
        <end position="71"/>
    </location>
</feature>
<name>A0AAD4MEY7_9BILA</name>
<gene>
    <name evidence="3" type="ORF">DdX_21461</name>
</gene>
<dbReference type="Pfam" id="PF00903">
    <property type="entry name" value="Glyoxalase"/>
    <property type="match status" value="1"/>
</dbReference>
<proteinExistence type="predicted"/>
<dbReference type="Proteomes" id="UP001201812">
    <property type="component" value="Unassembled WGS sequence"/>
</dbReference>
<dbReference type="InterPro" id="IPR004360">
    <property type="entry name" value="Glyas_Fos-R_dOase_dom"/>
</dbReference>